<organism evidence="2 3">
    <name type="scientific">Undibacterium hunanense</name>
    <dbReference type="NCBI Taxonomy" id="2762292"/>
    <lineage>
        <taxon>Bacteria</taxon>
        <taxon>Pseudomonadati</taxon>
        <taxon>Pseudomonadota</taxon>
        <taxon>Betaproteobacteria</taxon>
        <taxon>Burkholderiales</taxon>
        <taxon>Oxalobacteraceae</taxon>
        <taxon>Undibacterium</taxon>
    </lineage>
</organism>
<proteinExistence type="predicted"/>
<evidence type="ECO:0000313" key="3">
    <source>
        <dbReference type="Proteomes" id="UP000650424"/>
    </source>
</evidence>
<sequence>MTNTLTHARPITWLCCLMSSLLLSVFNTLMWRWTGINLFSFSYLVVLPIGAIVMGFIAMSGFYFAANIFKFQAKRIDFAFLLVVAVAFAVQIFLGIYVCFYLMGSVAHFSPASFMEFISLYVTKVKHTMHLDNHTSDSVAAGGAGWYLLMVQVMGLCAVARTIYGATDKSGNAQWESTF</sequence>
<keyword evidence="1" id="KW-0812">Transmembrane</keyword>
<reference evidence="2 3" key="1">
    <citation type="submission" date="2020-08" db="EMBL/GenBank/DDBJ databases">
        <title>Novel species isolated from subtropical streams in China.</title>
        <authorList>
            <person name="Lu H."/>
        </authorList>
    </citation>
    <scope>NUCLEOTIDE SEQUENCE [LARGE SCALE GENOMIC DNA]</scope>
    <source>
        <strain evidence="2 3">CY18W</strain>
    </source>
</reference>
<keyword evidence="1" id="KW-1133">Transmembrane helix</keyword>
<evidence type="ECO:0000256" key="1">
    <source>
        <dbReference type="SAM" id="Phobius"/>
    </source>
</evidence>
<comment type="caution">
    <text evidence="2">The sequence shown here is derived from an EMBL/GenBank/DDBJ whole genome shotgun (WGS) entry which is preliminary data.</text>
</comment>
<feature type="transmembrane region" description="Helical" evidence="1">
    <location>
        <begin position="144"/>
        <end position="164"/>
    </location>
</feature>
<keyword evidence="3" id="KW-1185">Reference proteome</keyword>
<feature type="transmembrane region" description="Helical" evidence="1">
    <location>
        <begin position="12"/>
        <end position="31"/>
    </location>
</feature>
<protein>
    <submittedName>
        <fullName evidence="2">Uncharacterized protein</fullName>
    </submittedName>
</protein>
<keyword evidence="1" id="KW-0472">Membrane</keyword>
<dbReference type="EMBL" id="JACOGF010000006">
    <property type="protein sequence ID" value="MBC3918481.1"/>
    <property type="molecule type" value="Genomic_DNA"/>
</dbReference>
<gene>
    <name evidence="2" type="ORF">H8L32_13395</name>
</gene>
<feature type="transmembrane region" description="Helical" evidence="1">
    <location>
        <begin position="78"/>
        <end position="103"/>
    </location>
</feature>
<accession>A0ABR6ZRF5</accession>
<feature type="transmembrane region" description="Helical" evidence="1">
    <location>
        <begin position="43"/>
        <end position="66"/>
    </location>
</feature>
<dbReference type="Proteomes" id="UP000650424">
    <property type="component" value="Unassembled WGS sequence"/>
</dbReference>
<evidence type="ECO:0000313" key="2">
    <source>
        <dbReference type="EMBL" id="MBC3918481.1"/>
    </source>
</evidence>
<name>A0ABR6ZRF5_9BURK</name>